<protein>
    <recommendedName>
        <fullName evidence="1">Propionyl-coenzyme A carboxylase BT domain-containing protein</fullName>
    </recommendedName>
</protein>
<dbReference type="OrthoDB" id="196847at2759"/>
<evidence type="ECO:0000313" key="2">
    <source>
        <dbReference type="EMBL" id="RMC06785.1"/>
    </source>
</evidence>
<comment type="caution">
    <text evidence="2">The sequence shown here is derived from an EMBL/GenBank/DDBJ whole genome shotgun (WGS) entry which is preliminary data.</text>
</comment>
<keyword evidence="3" id="KW-1185">Reference proteome</keyword>
<organism evidence="2 3">
    <name type="scientific">Hirundo rustica rustica</name>
    <dbReference type="NCBI Taxonomy" id="333673"/>
    <lineage>
        <taxon>Eukaryota</taxon>
        <taxon>Metazoa</taxon>
        <taxon>Chordata</taxon>
        <taxon>Craniata</taxon>
        <taxon>Vertebrata</taxon>
        <taxon>Euteleostomi</taxon>
        <taxon>Archelosauria</taxon>
        <taxon>Archosauria</taxon>
        <taxon>Dinosauria</taxon>
        <taxon>Saurischia</taxon>
        <taxon>Theropoda</taxon>
        <taxon>Coelurosauria</taxon>
        <taxon>Aves</taxon>
        <taxon>Neognathae</taxon>
        <taxon>Neoaves</taxon>
        <taxon>Telluraves</taxon>
        <taxon>Australaves</taxon>
        <taxon>Passeriformes</taxon>
        <taxon>Sylvioidea</taxon>
        <taxon>Hirundinidae</taxon>
        <taxon>Hirundo</taxon>
    </lineage>
</organism>
<dbReference type="AlphaFoldDB" id="A0A3M0K0S1"/>
<dbReference type="STRING" id="333673.A0A3M0K0S1"/>
<dbReference type="EMBL" id="QRBI01000120">
    <property type="protein sequence ID" value="RMC06785.1"/>
    <property type="molecule type" value="Genomic_DNA"/>
</dbReference>
<reference evidence="2 3" key="1">
    <citation type="submission" date="2018-07" db="EMBL/GenBank/DDBJ databases">
        <title>A high quality draft genome assembly of the barn swallow (H. rustica rustica).</title>
        <authorList>
            <person name="Formenti G."/>
            <person name="Chiara M."/>
            <person name="Poveda L."/>
            <person name="Francoijs K.-J."/>
            <person name="Bonisoli-Alquati A."/>
            <person name="Canova L."/>
            <person name="Gianfranceschi L."/>
            <person name="Horner D.S."/>
            <person name="Saino N."/>
        </authorList>
    </citation>
    <scope>NUCLEOTIDE SEQUENCE [LARGE SCALE GENOMIC DNA]</scope>
    <source>
        <strain evidence="2">Chelidonia</strain>
        <tissue evidence="2">Blood</tissue>
    </source>
</reference>
<evidence type="ECO:0000259" key="1">
    <source>
        <dbReference type="Pfam" id="PF18140"/>
    </source>
</evidence>
<gene>
    <name evidence="2" type="ORF">DUI87_16231</name>
</gene>
<accession>A0A3M0K0S1</accession>
<evidence type="ECO:0000313" key="3">
    <source>
        <dbReference type="Proteomes" id="UP000269221"/>
    </source>
</evidence>
<name>A0A3M0K0S1_HIRRU</name>
<dbReference type="Proteomes" id="UP000269221">
    <property type="component" value="Unassembled WGS sequence"/>
</dbReference>
<dbReference type="Gene3D" id="3.30.700.30">
    <property type="match status" value="1"/>
</dbReference>
<sequence>MTSKLKKVKLSLYSALVEVDGMKLNVTSEWNLASPLLSVTIDGTQRTIQPVLVMANLAKSGTDFLSVVQMENM</sequence>
<dbReference type="Pfam" id="PF18140">
    <property type="entry name" value="PCC_BT"/>
    <property type="match status" value="1"/>
</dbReference>
<dbReference type="InterPro" id="IPR041265">
    <property type="entry name" value="PCC_BT"/>
</dbReference>
<proteinExistence type="predicted"/>
<feature type="domain" description="Propionyl-coenzyme A carboxylase BT" evidence="1">
    <location>
        <begin position="15"/>
        <end position="64"/>
    </location>
</feature>